<evidence type="ECO:0000313" key="4">
    <source>
        <dbReference type="Proteomes" id="UP000177276"/>
    </source>
</evidence>
<proteinExistence type="predicted"/>
<gene>
    <name evidence="3" type="ORF">A3G46_02080</name>
</gene>
<evidence type="ECO:0000256" key="1">
    <source>
        <dbReference type="SAM" id="Coils"/>
    </source>
</evidence>
<keyword evidence="2" id="KW-0472">Membrane</keyword>
<evidence type="ECO:0000313" key="3">
    <source>
        <dbReference type="EMBL" id="OHB12458.1"/>
    </source>
</evidence>
<keyword evidence="1" id="KW-0175">Coiled coil</keyword>
<feature type="transmembrane region" description="Helical" evidence="2">
    <location>
        <begin position="21"/>
        <end position="41"/>
    </location>
</feature>
<feature type="coiled-coil region" evidence="1">
    <location>
        <begin position="47"/>
        <end position="74"/>
    </location>
</feature>
<keyword evidence="2" id="KW-0812">Transmembrane</keyword>
<keyword evidence="2" id="KW-1133">Transmembrane helix</keyword>
<dbReference type="AlphaFoldDB" id="A0A1G2USZ1"/>
<dbReference type="Proteomes" id="UP000177276">
    <property type="component" value="Unassembled WGS sequence"/>
</dbReference>
<accession>A0A1G2USZ1</accession>
<dbReference type="EMBL" id="MHWS01000009">
    <property type="protein sequence ID" value="OHB12458.1"/>
    <property type="molecule type" value="Genomic_DNA"/>
</dbReference>
<reference evidence="3 4" key="1">
    <citation type="journal article" date="2016" name="Nat. Commun.">
        <title>Thousands of microbial genomes shed light on interconnected biogeochemical processes in an aquifer system.</title>
        <authorList>
            <person name="Anantharaman K."/>
            <person name="Brown C.T."/>
            <person name="Hug L.A."/>
            <person name="Sharon I."/>
            <person name="Castelle C.J."/>
            <person name="Probst A.J."/>
            <person name="Thomas B.C."/>
            <person name="Singh A."/>
            <person name="Wilkins M.J."/>
            <person name="Karaoz U."/>
            <person name="Brodie E.L."/>
            <person name="Williams K.H."/>
            <person name="Hubbard S.S."/>
            <person name="Banfield J.F."/>
        </authorList>
    </citation>
    <scope>NUCLEOTIDE SEQUENCE [LARGE SCALE GENOMIC DNA]</scope>
</reference>
<protein>
    <submittedName>
        <fullName evidence="3">Uncharacterized protein</fullName>
    </submittedName>
</protein>
<sequence>MTNFIKHNTKTVIMNGATNRILLIFIFAAILSYVYFVNITVRTLTILEKTKKQMQSLSIEVSEMESQRLSIENNINEGKALQMGFIEVNNPIFITRKTAALSFKTE</sequence>
<evidence type="ECO:0000256" key="2">
    <source>
        <dbReference type="SAM" id="Phobius"/>
    </source>
</evidence>
<name>A0A1G2USZ1_9BACT</name>
<organism evidence="3 4">
    <name type="scientific">Candidatus Zambryskibacteria bacterium RIFCSPLOWO2_12_FULL_39_16</name>
    <dbReference type="NCBI Taxonomy" id="1802775"/>
    <lineage>
        <taxon>Bacteria</taxon>
        <taxon>Candidatus Zambryskiibacteriota</taxon>
    </lineage>
</organism>
<comment type="caution">
    <text evidence="3">The sequence shown here is derived from an EMBL/GenBank/DDBJ whole genome shotgun (WGS) entry which is preliminary data.</text>
</comment>